<name>A0A8S5RWQ5_9CAUD</name>
<dbReference type="EMBL" id="BK032497">
    <property type="protein sequence ID" value="DAF42858.1"/>
    <property type="molecule type" value="Genomic_DNA"/>
</dbReference>
<proteinExistence type="predicted"/>
<evidence type="ECO:0000313" key="1">
    <source>
        <dbReference type="EMBL" id="DAF42858.1"/>
    </source>
</evidence>
<accession>A0A8S5RWQ5</accession>
<organism evidence="1">
    <name type="scientific">Siphoviridae sp. ctHip2</name>
    <dbReference type="NCBI Taxonomy" id="2827830"/>
    <lineage>
        <taxon>Viruses</taxon>
        <taxon>Duplodnaviria</taxon>
        <taxon>Heunggongvirae</taxon>
        <taxon>Uroviricota</taxon>
        <taxon>Caudoviricetes</taxon>
    </lineage>
</organism>
<sequence length="38" mass="4771">MIGYKIKDWNYDYFDAREIMRAREIFKNGTYQVIEHKK</sequence>
<reference evidence="1" key="1">
    <citation type="journal article" date="2021" name="Proc. Natl. Acad. Sci. U.S.A.">
        <title>A Catalog of Tens of Thousands of Viruses from Human Metagenomes Reveals Hidden Associations with Chronic Diseases.</title>
        <authorList>
            <person name="Tisza M.J."/>
            <person name="Buck C.B."/>
        </authorList>
    </citation>
    <scope>NUCLEOTIDE SEQUENCE</scope>
    <source>
        <strain evidence="1">CtHip2</strain>
    </source>
</reference>
<protein>
    <submittedName>
        <fullName evidence="1">Uncharacterized protein</fullName>
    </submittedName>
</protein>